<evidence type="ECO:0000259" key="2">
    <source>
        <dbReference type="Pfam" id="PF12146"/>
    </source>
</evidence>
<dbReference type="EMBL" id="CAKLBY020000312">
    <property type="protein sequence ID" value="CAK7945066.1"/>
    <property type="molecule type" value="Genomic_DNA"/>
</dbReference>
<sequence>MTKGPIGLPVRHAHNRNALLAMSAIQEERMSALQGSSIRPTTTMTSLKESGNSCDTSPTTSLSSSDSSPDQPRPVCPAPTPAFAPVIAGKTVKSRSSSESTNSARAAETTTTKPLEVVENASSATVPKPPTRTSKARSTPLLSQASIAGSKALRSLRARAPGIPRFDGSASASSTSSSTSKKTPPKKKTKAQSVRSRPTAELVDHLSNEAVQQSAPAKHPLDLTALKDGRALPHSQPALCFEDLLASKAACQPTTEKRKPCVVDLRSGTSSTTAAPGSNKQSGHSPAAVKDRFAGAKSSVDLVFKQAKQTRSRRHLSDDHERMRGRASSDGGRMSVDIPILGDTIRARPRASSEHSVSIPLLQRTKEPYARLRHYEGTFTNRRGQSLFYFSLFPPEKLAMRAVIVHLHGMGDHCRRSTALYERFCKAGFGVITYDLLNHGVSDCDRYKVRAHVSNFDHFVDDTNDFITFAKSTIYKDALRYWRKHHHPRHPHGKEKRRRAPPELPLIISGASFGSLIGLHTVLAGEHKFHAAFWASPTIGVTWTKVLWAQWKFARPLVAAFPTAKVIPAIQHSLRSRDPEFLKRYHDDPLTISDMITPLSGHQSLHAMMRLQHDRRVADGDSPFCGVPMLFLAGSVDRISDQQAAYKFYNQMGSLDKDYKLFEGLYHMIYEEPEKEQVFEYLVDWLHRRFRLETRHRVEP</sequence>
<dbReference type="FunFam" id="3.40.50.1820:FF:000338">
    <property type="entry name" value="Uncharacterized protein"/>
    <property type="match status" value="1"/>
</dbReference>
<evidence type="ECO:0000256" key="1">
    <source>
        <dbReference type="SAM" id="MobiDB-lite"/>
    </source>
</evidence>
<feature type="compositionally biased region" description="Polar residues" evidence="1">
    <location>
        <begin position="120"/>
        <end position="146"/>
    </location>
</feature>
<feature type="compositionally biased region" description="Low complexity" evidence="1">
    <location>
        <begin position="53"/>
        <end position="70"/>
    </location>
</feature>
<evidence type="ECO:0000313" key="4">
    <source>
        <dbReference type="Proteomes" id="UP001162060"/>
    </source>
</evidence>
<feature type="compositionally biased region" description="Pro residues" evidence="1">
    <location>
        <begin position="71"/>
        <end position="82"/>
    </location>
</feature>
<feature type="region of interest" description="Disordered" evidence="1">
    <location>
        <begin position="257"/>
        <end position="287"/>
    </location>
</feature>
<dbReference type="Proteomes" id="UP001162060">
    <property type="component" value="Unassembled WGS sequence"/>
</dbReference>
<comment type="caution">
    <text evidence="3">The sequence shown here is derived from an EMBL/GenBank/DDBJ whole genome shotgun (WGS) entry which is preliminary data.</text>
</comment>
<feature type="compositionally biased region" description="Basic and acidic residues" evidence="1">
    <location>
        <begin position="315"/>
        <end position="324"/>
    </location>
</feature>
<accession>A0AAV1VDQ2</accession>
<dbReference type="AlphaFoldDB" id="A0AAV1VDQ2"/>
<organism evidence="3 4">
    <name type="scientific">Peronospora matthiolae</name>
    <dbReference type="NCBI Taxonomy" id="2874970"/>
    <lineage>
        <taxon>Eukaryota</taxon>
        <taxon>Sar</taxon>
        <taxon>Stramenopiles</taxon>
        <taxon>Oomycota</taxon>
        <taxon>Peronosporomycetes</taxon>
        <taxon>Peronosporales</taxon>
        <taxon>Peronosporaceae</taxon>
        <taxon>Peronospora</taxon>
    </lineage>
</organism>
<feature type="compositionally biased region" description="Low complexity" evidence="1">
    <location>
        <begin position="94"/>
        <end position="112"/>
    </location>
</feature>
<feature type="domain" description="Serine aminopeptidase S33" evidence="2">
    <location>
        <begin position="498"/>
        <end position="674"/>
    </location>
</feature>
<feature type="region of interest" description="Disordered" evidence="1">
    <location>
        <begin position="32"/>
        <end position="146"/>
    </location>
</feature>
<feature type="domain" description="Serine aminopeptidase S33" evidence="2">
    <location>
        <begin position="400"/>
        <end position="472"/>
    </location>
</feature>
<feature type="compositionally biased region" description="Low complexity" evidence="1">
    <location>
        <begin position="169"/>
        <end position="182"/>
    </location>
</feature>
<name>A0AAV1VDQ2_9STRA</name>
<dbReference type="Gene3D" id="3.40.50.1820">
    <property type="entry name" value="alpha/beta hydrolase"/>
    <property type="match status" value="1"/>
</dbReference>
<proteinExistence type="predicted"/>
<dbReference type="SUPFAM" id="SSF53474">
    <property type="entry name" value="alpha/beta-Hydrolases"/>
    <property type="match status" value="1"/>
</dbReference>
<feature type="compositionally biased region" description="Polar residues" evidence="1">
    <location>
        <begin position="33"/>
        <end position="52"/>
    </location>
</feature>
<dbReference type="InterPro" id="IPR022742">
    <property type="entry name" value="Hydrolase_4"/>
</dbReference>
<gene>
    <name evidence="3" type="ORF">PM001_LOCUS30216</name>
</gene>
<protein>
    <recommendedName>
        <fullName evidence="2">Serine aminopeptidase S33 domain-containing protein</fullName>
    </recommendedName>
</protein>
<dbReference type="Pfam" id="PF12146">
    <property type="entry name" value="Hydrolase_4"/>
    <property type="match status" value="2"/>
</dbReference>
<dbReference type="InterPro" id="IPR029058">
    <property type="entry name" value="AB_hydrolase_fold"/>
</dbReference>
<dbReference type="PANTHER" id="PTHR11614">
    <property type="entry name" value="PHOSPHOLIPASE-RELATED"/>
    <property type="match status" value="1"/>
</dbReference>
<feature type="compositionally biased region" description="Low complexity" evidence="1">
    <location>
        <begin position="267"/>
        <end position="278"/>
    </location>
</feature>
<feature type="region of interest" description="Disordered" evidence="1">
    <location>
        <begin position="306"/>
        <end position="333"/>
    </location>
</feature>
<evidence type="ECO:0000313" key="3">
    <source>
        <dbReference type="EMBL" id="CAK7945066.1"/>
    </source>
</evidence>
<reference evidence="3" key="1">
    <citation type="submission" date="2024-01" db="EMBL/GenBank/DDBJ databases">
        <authorList>
            <person name="Webb A."/>
        </authorList>
    </citation>
    <scope>NUCLEOTIDE SEQUENCE</scope>
    <source>
        <strain evidence="3">Pm1</strain>
    </source>
</reference>
<dbReference type="InterPro" id="IPR051044">
    <property type="entry name" value="MAG_DAG_Lipase"/>
</dbReference>
<feature type="region of interest" description="Disordered" evidence="1">
    <location>
        <begin position="161"/>
        <end position="201"/>
    </location>
</feature>